<evidence type="ECO:0000313" key="4">
    <source>
        <dbReference type="EMBL" id="ASA25968.1"/>
    </source>
</evidence>
<accession>A0A2Z2KYY8</accession>
<gene>
    <name evidence="4" type="ORF">B9T62_37805</name>
</gene>
<dbReference type="Pfam" id="PF00395">
    <property type="entry name" value="SLH"/>
    <property type="match status" value="3"/>
</dbReference>
<feature type="region of interest" description="Disordered" evidence="2">
    <location>
        <begin position="755"/>
        <end position="781"/>
    </location>
</feature>
<reference evidence="4 5" key="1">
    <citation type="submission" date="2017-06" db="EMBL/GenBank/DDBJ databases">
        <title>Complete genome sequence of Paenibacillus donghaensis KCTC 13049T isolated from East Sea sediment, South Korea.</title>
        <authorList>
            <person name="Jung B.K."/>
            <person name="Hong S.-J."/>
            <person name="Shin J.-H."/>
        </authorList>
    </citation>
    <scope>NUCLEOTIDE SEQUENCE [LARGE SCALE GENOMIC DNA]</scope>
    <source>
        <strain evidence="4 5">KCTC 13049</strain>
    </source>
</reference>
<dbReference type="SUPFAM" id="SSF48239">
    <property type="entry name" value="Terpenoid cyclases/Protein prenyltransferases"/>
    <property type="match status" value="2"/>
</dbReference>
<dbReference type="Gene3D" id="1.50.10.20">
    <property type="match status" value="2"/>
</dbReference>
<keyword evidence="5" id="KW-1185">Reference proteome</keyword>
<dbReference type="EMBL" id="CP021780">
    <property type="protein sequence ID" value="ASA25968.1"/>
    <property type="molecule type" value="Genomic_DNA"/>
</dbReference>
<dbReference type="Proteomes" id="UP000249890">
    <property type="component" value="Chromosome"/>
</dbReference>
<dbReference type="RefSeq" id="WP_087919927.1">
    <property type="nucleotide sequence ID" value="NZ_CP021780.1"/>
</dbReference>
<dbReference type="InterPro" id="IPR001119">
    <property type="entry name" value="SLH_dom"/>
</dbReference>
<feature type="domain" description="SLH" evidence="3">
    <location>
        <begin position="1361"/>
        <end position="1424"/>
    </location>
</feature>
<dbReference type="Pfam" id="PF14478">
    <property type="entry name" value="DUF4430"/>
    <property type="match status" value="3"/>
</dbReference>
<keyword evidence="1" id="KW-0677">Repeat</keyword>
<dbReference type="PANTHER" id="PTHR10559">
    <property type="entry name" value="TRANSCOBALAMIN-1/GASTRIC INTRINSIC FACTOR"/>
    <property type="match status" value="1"/>
</dbReference>
<evidence type="ECO:0000313" key="5">
    <source>
        <dbReference type="Proteomes" id="UP000249890"/>
    </source>
</evidence>
<evidence type="ECO:0000259" key="3">
    <source>
        <dbReference type="PROSITE" id="PS51272"/>
    </source>
</evidence>
<sequence>MKKIISSKAFALGLALLLVISILGTSLVPSSQVFAESATPAVQEGGGATGTLTQAGISAADAPVQTRAAAALQAAITYVQKQDSISDWTAVSLGRTGHQLPAGYLAGLEEKVKDANGFYKKATDYARISLAVTAGGLDATDYAGYDLIGPLHSQETLLNTGINGPVYSLLAIESGAYEVPDTALRSKADLLKEIVSQQKPDGGFGLVPEIASSVDITAMVLNVLAAHGDDAEAKSAGDRAVQWLKQRQQQDGGYDSSSEATSQVIIGLTSAGIDPAGTEFTKNGQTLLDHLLAFSLPDGSFSHTLEGGSNGMATEQALQALAAYDLFLKGEKFYDFPAPTPQPQPVQVTLSIEGPQGTIAEGKAEGVTALDALKQLAAAKNIPLKITVDQQYGDYVTAINGIEAFQFGPGSGWMYLTYRDGQRISPNVGAASYALQAGETVKFYYGDYSGTSLIHSIKATPEQPQSGQAFSIAVLKDVTTYDANYVPTTTQVPAAAVKVTVAGQSVTTDESGTATFASGVAAGTHTIEVTGYQAGSFPTVLRETAPLEVLPSSTLTEVSIEGPHHTLASGAAEGVTALDALKQLTAAKNIPLEITASSFGDYVTAIDGIEAGQYGPGAGWMYLIYKDGQRIAPNVGADKYVLQAGESAKFYYGDYSGTSLIHSIKATPEQPQEGQEFTVTVLKNVTTWNGVSEVTEQKPADNVQVTAGSKSVTTDTYGLAVFPEGLAAGEYTLEVTGYVPGSYPTVLRETAPLKIKAATTPPTTQPTTPPTTSPTTQPTTQTATLQVVGDSVRGTILNTTTVALEQGDTAYSVLVRLLGSKVVSTGSGATLYVSAIDGLAEFDRGPLSGWKYKTNRDAESSDSAGIYRLQNGDNLVWYYTGETTSAPGSSTGNTSGGTQAVAITAENTTPLSQVGQTTTVVNAADKMTAAQAAELAKKLTAQSVTLEQAVAPGAASILKDAANEVQLQLPAGSVAAPVTIKVQEQSSTRKELVSGLYEFTPDGTKFLKQVELSIQVPVTTDYPQNLALAWLDTVTGQWIPVPSTLDMKSGMMTGKISHFTAYAVVDRSKWEPKQEQLKQDIANLAAYMKAAGEISDWQAIGLARSGNAVPASYLKALQEQLAANQGQFRKVTDYERLALAAAAAGLDPQKAYGYNLIERIYNNAAMTNQGSNGVIFALIALDSGAYTIPADAEWSKERLVEWLLDQQNKDGSFPLAAGEAGDVDITAMAVTALSTHLGQSKVKTAVDTALGWLSGQQLENGGYKLSGTENSESVAQVIVALSAIGAGPNDARFVKAKGGLLSSLEAYKQKDGGYAHTAGQASNGLASEQALLALAAYDRFLSGKDKLYSITSAAGLPGSTGVVFADEQQIAPWAAEAVHAAYDRKLMEGVSSSALVFAPKQNITRAQFAALLLRLTGHTAAQTSAASVFSDVKAGAWYYEEVLKAKELGFIDGVSATAFNPNGLITRQDMAVMIARAYKLELPMDVQSFKDEQKISTYAAGAVHAVAKLGYMSGFGGAFDPSAPVTREMAAVVAVRLP</sequence>
<dbReference type="InterPro" id="IPR027954">
    <property type="entry name" value="Transcobalamin-like_C"/>
</dbReference>
<dbReference type="OrthoDB" id="411361at2"/>
<feature type="compositionally biased region" description="Pro residues" evidence="2">
    <location>
        <begin position="763"/>
        <end position="772"/>
    </location>
</feature>
<name>A0A2Z2KYY8_9BACL</name>
<dbReference type="InterPro" id="IPR008930">
    <property type="entry name" value="Terpenoid_cyclase/PrenylTrfase"/>
</dbReference>
<feature type="domain" description="SLH" evidence="3">
    <location>
        <begin position="1489"/>
        <end position="1538"/>
    </location>
</feature>
<dbReference type="KEGG" id="pdh:B9T62_37805"/>
<dbReference type="PROSITE" id="PS51272">
    <property type="entry name" value="SLH"/>
    <property type="match status" value="3"/>
</dbReference>
<feature type="domain" description="SLH" evidence="3">
    <location>
        <begin position="1425"/>
        <end position="1488"/>
    </location>
</feature>
<dbReference type="CDD" id="cd00688">
    <property type="entry name" value="ISOPREN_C2_like"/>
    <property type="match status" value="2"/>
</dbReference>
<proteinExistence type="predicted"/>
<evidence type="ECO:0000256" key="1">
    <source>
        <dbReference type="ARBA" id="ARBA00022737"/>
    </source>
</evidence>
<dbReference type="InterPro" id="IPR051588">
    <property type="entry name" value="Cobalamin_Transport"/>
</dbReference>
<organism evidence="4 5">
    <name type="scientific">Paenibacillus donghaensis</name>
    <dbReference type="NCBI Taxonomy" id="414771"/>
    <lineage>
        <taxon>Bacteria</taxon>
        <taxon>Bacillati</taxon>
        <taxon>Bacillota</taxon>
        <taxon>Bacilli</taxon>
        <taxon>Bacillales</taxon>
        <taxon>Paenibacillaceae</taxon>
        <taxon>Paenibacillus</taxon>
    </lineage>
</organism>
<dbReference type="Gene3D" id="2.60.220.30">
    <property type="match status" value="1"/>
</dbReference>
<dbReference type="GO" id="GO:0003824">
    <property type="term" value="F:catalytic activity"/>
    <property type="evidence" value="ECO:0007669"/>
    <property type="project" value="InterPro"/>
</dbReference>
<dbReference type="InterPro" id="IPR001330">
    <property type="entry name" value="Prenyltrans"/>
</dbReference>
<dbReference type="PANTHER" id="PTHR10559:SF18">
    <property type="entry name" value="TRANSCOBALAMIN II"/>
    <property type="match status" value="1"/>
</dbReference>
<protein>
    <recommendedName>
        <fullName evidence="3">SLH domain-containing protein</fullName>
    </recommendedName>
</protein>
<dbReference type="Pfam" id="PF00432">
    <property type="entry name" value="Prenyltrans"/>
    <property type="match status" value="2"/>
</dbReference>
<evidence type="ECO:0000256" key="2">
    <source>
        <dbReference type="SAM" id="MobiDB-lite"/>
    </source>
</evidence>
<dbReference type="Gene3D" id="2.170.130.30">
    <property type="match status" value="2"/>
</dbReference>